<sequence length="149" mass="16192">REKLGKPPRVRRERRRLPQHRQLLDPSQLNPGTAGQSRNRPRFWSTERRRDVVAVPASSDDPSLNHLAASIALIPGDSGPDQSNRNAEYQEINAVFFPSGQAAAAADSPSLTTPLSCRLCRCRLVPEAVVAAPASPSPMRPLGEVPSIS</sequence>
<name>A0A6G1E1M0_9ORYZ</name>
<gene>
    <name evidence="2" type="ORF">E2562_024240</name>
</gene>
<proteinExistence type="predicted"/>
<evidence type="ECO:0000313" key="2">
    <source>
        <dbReference type="EMBL" id="KAF0918456.1"/>
    </source>
</evidence>
<dbReference type="AlphaFoldDB" id="A0A6G1E1M0"/>
<comment type="caution">
    <text evidence="2">The sequence shown here is derived from an EMBL/GenBank/DDBJ whole genome shotgun (WGS) entry which is preliminary data.</text>
</comment>
<evidence type="ECO:0000313" key="3">
    <source>
        <dbReference type="Proteomes" id="UP000479710"/>
    </source>
</evidence>
<organism evidence="2 3">
    <name type="scientific">Oryza meyeriana var. granulata</name>
    <dbReference type="NCBI Taxonomy" id="110450"/>
    <lineage>
        <taxon>Eukaryota</taxon>
        <taxon>Viridiplantae</taxon>
        <taxon>Streptophyta</taxon>
        <taxon>Embryophyta</taxon>
        <taxon>Tracheophyta</taxon>
        <taxon>Spermatophyta</taxon>
        <taxon>Magnoliopsida</taxon>
        <taxon>Liliopsida</taxon>
        <taxon>Poales</taxon>
        <taxon>Poaceae</taxon>
        <taxon>BOP clade</taxon>
        <taxon>Oryzoideae</taxon>
        <taxon>Oryzeae</taxon>
        <taxon>Oryzinae</taxon>
        <taxon>Oryza</taxon>
        <taxon>Oryza meyeriana</taxon>
    </lineage>
</organism>
<keyword evidence="3" id="KW-1185">Reference proteome</keyword>
<protein>
    <submittedName>
        <fullName evidence="2">Uncharacterized protein</fullName>
    </submittedName>
</protein>
<evidence type="ECO:0000256" key="1">
    <source>
        <dbReference type="SAM" id="MobiDB-lite"/>
    </source>
</evidence>
<reference evidence="2 3" key="1">
    <citation type="submission" date="2019-11" db="EMBL/GenBank/DDBJ databases">
        <title>Whole genome sequence of Oryza granulata.</title>
        <authorList>
            <person name="Li W."/>
        </authorList>
    </citation>
    <scope>NUCLEOTIDE SEQUENCE [LARGE SCALE GENOMIC DNA]</scope>
    <source>
        <strain evidence="3">cv. Menghai</strain>
        <tissue evidence="2">Leaf</tissue>
    </source>
</reference>
<feature type="non-terminal residue" evidence="2">
    <location>
        <position position="1"/>
    </location>
</feature>
<dbReference type="EMBL" id="SPHZ02000005">
    <property type="protein sequence ID" value="KAF0918456.1"/>
    <property type="molecule type" value="Genomic_DNA"/>
</dbReference>
<accession>A0A6G1E1M0</accession>
<dbReference type="Proteomes" id="UP000479710">
    <property type="component" value="Unassembled WGS sequence"/>
</dbReference>
<feature type="compositionally biased region" description="Basic residues" evidence="1">
    <location>
        <begin position="1"/>
        <end position="19"/>
    </location>
</feature>
<feature type="region of interest" description="Disordered" evidence="1">
    <location>
        <begin position="1"/>
        <end position="45"/>
    </location>
</feature>
<feature type="compositionally biased region" description="Polar residues" evidence="1">
    <location>
        <begin position="25"/>
        <end position="38"/>
    </location>
</feature>